<name>A0AC35F6A7_9BILA</name>
<dbReference type="Proteomes" id="UP000887580">
    <property type="component" value="Unplaced"/>
</dbReference>
<dbReference type="WBParaSite" id="PS1159_v2.g1350.t1">
    <property type="protein sequence ID" value="PS1159_v2.g1350.t1"/>
    <property type="gene ID" value="PS1159_v2.g1350"/>
</dbReference>
<reference evidence="2" key="1">
    <citation type="submission" date="2022-11" db="UniProtKB">
        <authorList>
            <consortium name="WormBaseParasite"/>
        </authorList>
    </citation>
    <scope>IDENTIFICATION</scope>
</reference>
<accession>A0AC35F6A7</accession>
<evidence type="ECO:0000313" key="2">
    <source>
        <dbReference type="WBParaSite" id="PS1159_v2.g1350.t1"/>
    </source>
</evidence>
<proteinExistence type="predicted"/>
<protein>
    <submittedName>
        <fullName evidence="2">BTB domain-containing protein</fullName>
    </submittedName>
</protein>
<evidence type="ECO:0000313" key="1">
    <source>
        <dbReference type="Proteomes" id="UP000887580"/>
    </source>
</evidence>
<organism evidence="1 2">
    <name type="scientific">Panagrolaimus sp. PS1159</name>
    <dbReference type="NCBI Taxonomy" id="55785"/>
    <lineage>
        <taxon>Eukaryota</taxon>
        <taxon>Metazoa</taxon>
        <taxon>Ecdysozoa</taxon>
        <taxon>Nematoda</taxon>
        <taxon>Chromadorea</taxon>
        <taxon>Rhabditida</taxon>
        <taxon>Tylenchina</taxon>
        <taxon>Panagrolaimomorpha</taxon>
        <taxon>Panagrolaimoidea</taxon>
        <taxon>Panagrolaimidae</taxon>
        <taxon>Panagrolaimus</taxon>
    </lineage>
</organism>
<sequence>MTSHQILIDFQIKRFELFKIQDPTNGDFDVAFDLSGKTLYANKFMLSPISTTFKSILSKRWKSPNEMIKIENYCYDDFFEFLKFIYSGECKLSNDNILSMVDIAHVYDIQALKKVCKEYLTKIELTHDNIYQFFELSNKYSMVALKESVDEYIEENYEILFKCKQFQSLQKNVIKNLVDEYQRVPMREELFEGLCKWAEKQAGKLLKSNNDLDINETIKDILSEILPMIEFEEMKYTFLMQFVANKAFLFSGDRLAEILSPDDRLFVKVIDKNGKIMKGEVQCDDIEIIAASIQSVKGARSFSHNSVENPHRTSRFHWIPNESKPLKPSKLIKSKKVEWYLVYDNNGDFVISKRDDLYLFDDNDNENDYLLAEMYAENGFVGLDECKLEAMNAADFLCL</sequence>